<proteinExistence type="predicted"/>
<evidence type="ECO:0000256" key="1">
    <source>
        <dbReference type="SAM" id="MobiDB-lite"/>
    </source>
</evidence>
<feature type="region of interest" description="Disordered" evidence="1">
    <location>
        <begin position="87"/>
        <end position="111"/>
    </location>
</feature>
<keyword evidence="4" id="KW-1185">Reference proteome</keyword>
<dbReference type="Proteomes" id="UP001056648">
    <property type="component" value="Chromosome 1"/>
</dbReference>
<name>A0ABY4VMT6_9BURK</name>
<evidence type="ECO:0000313" key="4">
    <source>
        <dbReference type="Proteomes" id="UP001056648"/>
    </source>
</evidence>
<sequence length="111" mass="12391">MGVRAVLEQAMIDKIGGDRRSFSSNLNELYNQGHVSLLMRQRLESVLDVGSATIHRGHTPSESDLTTLVDIMEHVIESLYIHEPEVKRMAERVPPRPPSTAKSKKGSDEDP</sequence>
<reference evidence="3" key="1">
    <citation type="submission" date="2022-06" db="EMBL/GenBank/DDBJ databases">
        <title>Complete genome sequence and characterization of Cupriavidus gilardii QJ1 isolated from contaminating cells.</title>
        <authorList>
            <person name="Qi J."/>
        </authorList>
    </citation>
    <scope>NUCLEOTIDE SEQUENCE</scope>
    <source>
        <strain evidence="3">QJ1</strain>
    </source>
</reference>
<organism evidence="3 4">
    <name type="scientific">Cupriavidus gilardii</name>
    <dbReference type="NCBI Taxonomy" id="82541"/>
    <lineage>
        <taxon>Bacteria</taxon>
        <taxon>Pseudomonadati</taxon>
        <taxon>Pseudomonadota</taxon>
        <taxon>Betaproteobacteria</taxon>
        <taxon>Burkholderiales</taxon>
        <taxon>Burkholderiaceae</taxon>
        <taxon>Cupriavidus</taxon>
    </lineage>
</organism>
<dbReference type="Pfam" id="PF13643">
    <property type="entry name" value="DUF4145"/>
    <property type="match status" value="1"/>
</dbReference>
<protein>
    <submittedName>
        <fullName evidence="3">DUF4145 domain-containing protein</fullName>
    </submittedName>
</protein>
<dbReference type="EMBL" id="CP098735">
    <property type="protein sequence ID" value="USE78508.1"/>
    <property type="molecule type" value="Genomic_DNA"/>
</dbReference>
<feature type="domain" description="DUF4145" evidence="2">
    <location>
        <begin position="1"/>
        <end position="73"/>
    </location>
</feature>
<accession>A0ABY4VMT6</accession>
<dbReference type="InterPro" id="IPR025285">
    <property type="entry name" value="DUF4145"/>
</dbReference>
<evidence type="ECO:0000313" key="3">
    <source>
        <dbReference type="EMBL" id="USE78508.1"/>
    </source>
</evidence>
<gene>
    <name evidence="3" type="ORF">NDR89_03105</name>
</gene>
<evidence type="ECO:0000259" key="2">
    <source>
        <dbReference type="Pfam" id="PF13643"/>
    </source>
</evidence>